<organism evidence="3 4">
    <name type="scientific">Cellulosilyticum lentocellum (strain ATCC 49066 / DSM 5427 / NCIMB 11756 / RHM5)</name>
    <name type="common">Clostridium lentocellum</name>
    <dbReference type="NCBI Taxonomy" id="642492"/>
    <lineage>
        <taxon>Bacteria</taxon>
        <taxon>Bacillati</taxon>
        <taxon>Bacillota</taxon>
        <taxon>Clostridia</taxon>
        <taxon>Lachnospirales</taxon>
        <taxon>Cellulosilyticaceae</taxon>
        <taxon>Cellulosilyticum</taxon>
    </lineage>
</organism>
<accession>F2JJK9</accession>
<dbReference type="Gene3D" id="3.40.50.620">
    <property type="entry name" value="HUPs"/>
    <property type="match status" value="1"/>
</dbReference>
<dbReference type="PANTHER" id="PTHR30336:SF4">
    <property type="entry name" value="ENVELOPE BIOGENESIS FACTOR ELYC"/>
    <property type="match status" value="1"/>
</dbReference>
<dbReference type="STRING" id="642492.Clole_0304"/>
<dbReference type="KEGG" id="cle:Clole_0304"/>
<dbReference type="HOGENOM" id="CLU_051474_2_2_9"/>
<evidence type="ECO:0000313" key="4">
    <source>
        <dbReference type="Proteomes" id="UP000008467"/>
    </source>
</evidence>
<evidence type="ECO:0000313" key="3">
    <source>
        <dbReference type="EMBL" id="ADZ82051.1"/>
    </source>
</evidence>
<reference evidence="3 4" key="1">
    <citation type="journal article" date="2011" name="J. Bacteriol.">
        <title>Complete genome sequence of the cellulose-degrading bacterium Cellulosilyticum lentocellum.</title>
        <authorList>
            <consortium name="US DOE Joint Genome Institute"/>
            <person name="Miller D.A."/>
            <person name="Suen G."/>
            <person name="Bruce D."/>
            <person name="Copeland A."/>
            <person name="Cheng J.F."/>
            <person name="Detter C."/>
            <person name="Goodwin L.A."/>
            <person name="Han C.S."/>
            <person name="Hauser L.J."/>
            <person name="Land M.L."/>
            <person name="Lapidus A."/>
            <person name="Lucas S."/>
            <person name="Meincke L."/>
            <person name="Pitluck S."/>
            <person name="Tapia R."/>
            <person name="Teshima H."/>
            <person name="Woyke T."/>
            <person name="Fox B.G."/>
            <person name="Angert E.R."/>
            <person name="Currie C.R."/>
        </authorList>
    </citation>
    <scope>NUCLEOTIDE SEQUENCE [LARGE SCALE GENOMIC DNA]</scope>
    <source>
        <strain evidence="4">ATCC 49066 / DSM 5427 / NCIMB 11756 / RHM5</strain>
    </source>
</reference>
<gene>
    <name evidence="3" type="ordered locus">Clole_0304</name>
</gene>
<keyword evidence="1" id="KW-0472">Membrane</keyword>
<dbReference type="EMBL" id="CP002582">
    <property type="protein sequence ID" value="ADZ82051.1"/>
    <property type="molecule type" value="Genomic_DNA"/>
</dbReference>
<dbReference type="AlphaFoldDB" id="F2JJK9"/>
<dbReference type="InterPro" id="IPR051599">
    <property type="entry name" value="Cell_Envelope_Assoc"/>
</dbReference>
<dbReference type="GO" id="GO:0043164">
    <property type="term" value="P:Gram-negative-bacterium-type cell wall biogenesis"/>
    <property type="evidence" value="ECO:0007669"/>
    <property type="project" value="TreeGrafter"/>
</dbReference>
<evidence type="ECO:0000256" key="1">
    <source>
        <dbReference type="SAM" id="Phobius"/>
    </source>
</evidence>
<dbReference type="RefSeq" id="WP_013655352.1">
    <property type="nucleotide sequence ID" value="NC_015275.1"/>
</dbReference>
<dbReference type="CDD" id="cd06259">
    <property type="entry name" value="YdcF-like"/>
    <property type="match status" value="1"/>
</dbReference>
<keyword evidence="4" id="KW-1185">Reference proteome</keyword>
<dbReference type="eggNOG" id="COG1434">
    <property type="taxonomic scope" value="Bacteria"/>
</dbReference>
<name>F2JJK9_CELLD</name>
<evidence type="ECO:0000259" key="2">
    <source>
        <dbReference type="Pfam" id="PF02698"/>
    </source>
</evidence>
<keyword evidence="1" id="KW-1133">Transmembrane helix</keyword>
<feature type="domain" description="DUF218" evidence="2">
    <location>
        <begin position="89"/>
        <end position="236"/>
    </location>
</feature>
<proteinExistence type="predicted"/>
<protein>
    <recommendedName>
        <fullName evidence="2">DUF218 domain-containing protein</fullName>
    </recommendedName>
</protein>
<dbReference type="InterPro" id="IPR003848">
    <property type="entry name" value="DUF218"/>
</dbReference>
<dbReference type="Pfam" id="PF02698">
    <property type="entry name" value="DUF218"/>
    <property type="match status" value="1"/>
</dbReference>
<dbReference type="GO" id="GO:0000270">
    <property type="term" value="P:peptidoglycan metabolic process"/>
    <property type="evidence" value="ECO:0007669"/>
    <property type="project" value="TreeGrafter"/>
</dbReference>
<dbReference type="PANTHER" id="PTHR30336">
    <property type="entry name" value="INNER MEMBRANE PROTEIN, PROBABLE PERMEASE"/>
    <property type="match status" value="1"/>
</dbReference>
<feature type="transmembrane region" description="Helical" evidence="1">
    <location>
        <begin position="12"/>
        <end position="44"/>
    </location>
</feature>
<feature type="transmembrane region" description="Helical" evidence="1">
    <location>
        <begin position="56"/>
        <end position="80"/>
    </location>
</feature>
<sequence>MIYFFRGLTVFSLLQMIILFVFGGAAGMVPVWLGVGIVATLLSFKRIFNKCFRIKLIKAFFAIGILVFVGVESFIVWSGVKSVPGEACDFIIVLGAQVRGDTPSVTLQYRLESAYDYLMVNPQTKAVLSGGQGPDEITTEAEAMRRYLVEKGIEEERLILEEQSTSTYENLKYSFAIIDEIKANSNVSIVTNRFHVLRARMIASDMGRKVDGIGAKSYFYLIPNYYFREFFAVMKEIIT</sequence>
<dbReference type="InterPro" id="IPR014729">
    <property type="entry name" value="Rossmann-like_a/b/a_fold"/>
</dbReference>
<dbReference type="Proteomes" id="UP000008467">
    <property type="component" value="Chromosome"/>
</dbReference>
<dbReference type="GO" id="GO:0005886">
    <property type="term" value="C:plasma membrane"/>
    <property type="evidence" value="ECO:0007669"/>
    <property type="project" value="TreeGrafter"/>
</dbReference>
<keyword evidence="1" id="KW-0812">Transmembrane</keyword>